<dbReference type="EMBL" id="JACQRX010000338">
    <property type="protein sequence ID" value="MBI4252343.1"/>
    <property type="molecule type" value="Genomic_DNA"/>
</dbReference>
<dbReference type="PANTHER" id="PTHR47197:SF3">
    <property type="entry name" value="DIHYDRO-HEME D1 DEHYDROGENASE"/>
    <property type="match status" value="1"/>
</dbReference>
<dbReference type="Pfam" id="PF21783">
    <property type="entry name" value="YNCE"/>
    <property type="match status" value="1"/>
</dbReference>
<feature type="chain" id="PRO_5036760492" evidence="2">
    <location>
        <begin position="32"/>
        <end position="349"/>
    </location>
</feature>
<proteinExistence type="predicted"/>
<sequence length="349" mass="38143">MACKRTRPKRLFPIALAAAAALALLAPGAPAAERVTLFVTSEFTDTVGVYKGEVPDLKRVKTIRVGRDPHNMGISPDGRWVVSGDRLAEQVSVIDTKSLDRVQVLKTGKHPHDVHFSPDGKLLFVGHERENFIHVFETVTWKRLAPIEVGAAQHDLSLSPDGRELWFTITNRPYRKWEARLGVVDLAAAERKVAWVFGTGNAHDAIFSPDNRTMWVTNGGFIGHAVPWVNVLDVRARRVLGTIKVGEYPFHSPKRGRDGYHVPLDAKEMWFSDHGTSSVIIMDVATMKPVGSVPVGKAPFHIAVTPGGVLFVANHDSHTVTVIDGKAKKALATLQVAKEPHGLAVLAGE</sequence>
<evidence type="ECO:0000313" key="4">
    <source>
        <dbReference type="EMBL" id="MBI4252343.1"/>
    </source>
</evidence>
<protein>
    <submittedName>
        <fullName evidence="4">Beta-propeller fold lactonase family protein</fullName>
    </submittedName>
</protein>
<organism evidence="4 5">
    <name type="scientific">Tectimicrobiota bacterium</name>
    <dbReference type="NCBI Taxonomy" id="2528274"/>
    <lineage>
        <taxon>Bacteria</taxon>
        <taxon>Pseudomonadati</taxon>
        <taxon>Nitrospinota/Tectimicrobiota group</taxon>
        <taxon>Candidatus Tectimicrobiota</taxon>
    </lineage>
</organism>
<evidence type="ECO:0000259" key="3">
    <source>
        <dbReference type="Pfam" id="PF21783"/>
    </source>
</evidence>
<dbReference type="PANTHER" id="PTHR47197">
    <property type="entry name" value="PROTEIN NIRF"/>
    <property type="match status" value="1"/>
</dbReference>
<dbReference type="InterPro" id="IPR051200">
    <property type="entry name" value="Host-pathogen_enzymatic-act"/>
</dbReference>
<comment type="caution">
    <text evidence="4">The sequence shown here is derived from an EMBL/GenBank/DDBJ whole genome shotgun (WGS) entry which is preliminary data.</text>
</comment>
<reference evidence="4" key="1">
    <citation type="submission" date="2020-07" db="EMBL/GenBank/DDBJ databases">
        <title>Huge and variable diversity of episymbiotic CPR bacteria and DPANN archaea in groundwater ecosystems.</title>
        <authorList>
            <person name="He C.Y."/>
            <person name="Keren R."/>
            <person name="Whittaker M."/>
            <person name="Farag I.F."/>
            <person name="Doudna J."/>
            <person name="Cate J.H.D."/>
            <person name="Banfield J.F."/>
        </authorList>
    </citation>
    <scope>NUCLEOTIDE SEQUENCE</scope>
    <source>
        <strain evidence="4">NC_groundwater_1370_Ag_S-0.2um_69_93</strain>
    </source>
</reference>
<feature type="signal peptide" evidence="2">
    <location>
        <begin position="1"/>
        <end position="31"/>
    </location>
</feature>
<dbReference type="InterPro" id="IPR015943">
    <property type="entry name" value="WD40/YVTN_repeat-like_dom_sf"/>
</dbReference>
<keyword evidence="1 2" id="KW-0732">Signal</keyword>
<dbReference type="AlphaFoldDB" id="A0A932ZV53"/>
<gene>
    <name evidence="4" type="ORF">HY618_07775</name>
</gene>
<feature type="domain" description="YNCE-like beta-propeller" evidence="3">
    <location>
        <begin position="18"/>
        <end position="346"/>
    </location>
</feature>
<name>A0A932ZV53_UNCTE</name>
<dbReference type="InterPro" id="IPR048433">
    <property type="entry name" value="YNCE-like_beta-prop"/>
</dbReference>
<dbReference type="SUPFAM" id="SSF50974">
    <property type="entry name" value="Nitrous oxide reductase, N-terminal domain"/>
    <property type="match status" value="1"/>
</dbReference>
<dbReference type="Proteomes" id="UP000752292">
    <property type="component" value="Unassembled WGS sequence"/>
</dbReference>
<dbReference type="Gene3D" id="2.130.10.10">
    <property type="entry name" value="YVTN repeat-like/Quinoprotein amine dehydrogenase"/>
    <property type="match status" value="2"/>
</dbReference>
<evidence type="ECO:0000313" key="5">
    <source>
        <dbReference type="Proteomes" id="UP000752292"/>
    </source>
</evidence>
<dbReference type="InterPro" id="IPR011045">
    <property type="entry name" value="N2O_reductase_N"/>
</dbReference>
<accession>A0A932ZV53</accession>
<evidence type="ECO:0000256" key="2">
    <source>
        <dbReference type="SAM" id="SignalP"/>
    </source>
</evidence>
<evidence type="ECO:0000256" key="1">
    <source>
        <dbReference type="ARBA" id="ARBA00022729"/>
    </source>
</evidence>